<evidence type="ECO:0000256" key="4">
    <source>
        <dbReference type="PROSITE-ProRule" id="PRU00335"/>
    </source>
</evidence>
<evidence type="ECO:0000259" key="5">
    <source>
        <dbReference type="PROSITE" id="PS50977"/>
    </source>
</evidence>
<dbReference type="Gene3D" id="1.10.357.10">
    <property type="entry name" value="Tetracycline Repressor, domain 2"/>
    <property type="match status" value="1"/>
</dbReference>
<dbReference type="InterPro" id="IPR025996">
    <property type="entry name" value="MT1864/Rv1816-like_C"/>
</dbReference>
<organism evidence="6 7">
    <name type="scientific">Streptomyces alboniger</name>
    <dbReference type="NCBI Taxonomy" id="132473"/>
    <lineage>
        <taxon>Bacteria</taxon>
        <taxon>Bacillati</taxon>
        <taxon>Actinomycetota</taxon>
        <taxon>Actinomycetes</taxon>
        <taxon>Kitasatosporales</taxon>
        <taxon>Streptomycetaceae</taxon>
        <taxon>Streptomyces</taxon>
        <taxon>Streptomyces aurantiacus group</taxon>
    </lineage>
</organism>
<dbReference type="Pfam" id="PF00440">
    <property type="entry name" value="TetR_N"/>
    <property type="match status" value="1"/>
</dbReference>
<evidence type="ECO:0000313" key="7">
    <source>
        <dbReference type="Proteomes" id="UP000326553"/>
    </source>
</evidence>
<feature type="domain" description="HTH tetR-type" evidence="5">
    <location>
        <begin position="15"/>
        <end position="75"/>
    </location>
</feature>
<dbReference type="SUPFAM" id="SSF48498">
    <property type="entry name" value="Tetracyclin repressor-like, C-terminal domain"/>
    <property type="match status" value="1"/>
</dbReference>
<reference evidence="6 7" key="1">
    <citation type="submission" date="2017-09" db="EMBL/GenBank/DDBJ databases">
        <authorList>
            <person name="Lee N."/>
            <person name="Cho B.-K."/>
        </authorList>
    </citation>
    <scope>NUCLEOTIDE SEQUENCE [LARGE SCALE GENOMIC DNA]</scope>
    <source>
        <strain evidence="6 7">ATCC 12461</strain>
    </source>
</reference>
<evidence type="ECO:0000256" key="3">
    <source>
        <dbReference type="ARBA" id="ARBA00023163"/>
    </source>
</evidence>
<name>A0A5J6H872_STRAD</name>
<dbReference type="InterPro" id="IPR001647">
    <property type="entry name" value="HTH_TetR"/>
</dbReference>
<dbReference type="AlphaFoldDB" id="A0A5J6H872"/>
<dbReference type="InterPro" id="IPR050109">
    <property type="entry name" value="HTH-type_TetR-like_transc_reg"/>
</dbReference>
<dbReference type="OrthoDB" id="3210322at2"/>
<evidence type="ECO:0000256" key="1">
    <source>
        <dbReference type="ARBA" id="ARBA00023015"/>
    </source>
</evidence>
<dbReference type="PANTHER" id="PTHR30055:SF243">
    <property type="entry name" value="HTH-TYPE TRANSCRIPTIONAL REGULATOR RV1816"/>
    <property type="match status" value="1"/>
</dbReference>
<feature type="DNA-binding region" description="H-T-H motif" evidence="4">
    <location>
        <begin position="38"/>
        <end position="57"/>
    </location>
</feature>
<dbReference type="SUPFAM" id="SSF46689">
    <property type="entry name" value="Homeodomain-like"/>
    <property type="match status" value="1"/>
</dbReference>
<keyword evidence="1" id="KW-0805">Transcription regulation</keyword>
<dbReference type="PANTHER" id="PTHR30055">
    <property type="entry name" value="HTH-TYPE TRANSCRIPTIONAL REGULATOR RUTR"/>
    <property type="match status" value="1"/>
</dbReference>
<keyword evidence="7" id="KW-1185">Reference proteome</keyword>
<evidence type="ECO:0000313" key="6">
    <source>
        <dbReference type="EMBL" id="QEV16219.1"/>
    </source>
</evidence>
<sequence>MDTPPQPTRRERLRASTLREIKTIASRFLAEGGAGTLSLRAVAREMGMTPAALYTYYDTRDDLLAALAADAYSALAEALEQARGTLPVEDTAGRLVAHGLAYREWALAHPHEFRLLYGEAPAGHPASPSVQAAAQAEHRLCLGLLGLVAAAWPLTCALQDAEDYAWEDFDAGFVPPARTAHPELPPSALAVTLRVWGRMHGLVALEVAGLLGPRARDATRLYRDDLRDLARSLGLPPAHPLPTAPV</sequence>
<dbReference type="KEGG" id="salw:CP975_00685"/>
<accession>A0A5J6H872</accession>
<dbReference type="InterPro" id="IPR036271">
    <property type="entry name" value="Tet_transcr_reg_TetR-rel_C_sf"/>
</dbReference>
<dbReference type="PROSITE" id="PS50977">
    <property type="entry name" value="HTH_TETR_2"/>
    <property type="match status" value="1"/>
</dbReference>
<dbReference type="InterPro" id="IPR009057">
    <property type="entry name" value="Homeodomain-like_sf"/>
</dbReference>
<dbReference type="Proteomes" id="UP000326553">
    <property type="component" value="Chromosome"/>
</dbReference>
<dbReference type="RefSeq" id="WP_055527772.1">
    <property type="nucleotide sequence ID" value="NZ_CP023695.1"/>
</dbReference>
<proteinExistence type="predicted"/>
<protein>
    <submittedName>
        <fullName evidence="6">TetR/AcrR family transcriptional regulator</fullName>
    </submittedName>
</protein>
<dbReference type="GO" id="GO:0003700">
    <property type="term" value="F:DNA-binding transcription factor activity"/>
    <property type="evidence" value="ECO:0007669"/>
    <property type="project" value="TreeGrafter"/>
</dbReference>
<dbReference type="GO" id="GO:0000976">
    <property type="term" value="F:transcription cis-regulatory region binding"/>
    <property type="evidence" value="ECO:0007669"/>
    <property type="project" value="TreeGrafter"/>
</dbReference>
<dbReference type="EMBL" id="CP023695">
    <property type="protein sequence ID" value="QEV16219.1"/>
    <property type="molecule type" value="Genomic_DNA"/>
</dbReference>
<keyword evidence="2 4" id="KW-0238">DNA-binding</keyword>
<gene>
    <name evidence="6" type="ORF">CP975_00685</name>
</gene>
<dbReference type="Pfam" id="PF13305">
    <property type="entry name" value="TetR_C_33"/>
    <property type="match status" value="1"/>
</dbReference>
<keyword evidence="3" id="KW-0804">Transcription</keyword>
<evidence type="ECO:0000256" key="2">
    <source>
        <dbReference type="ARBA" id="ARBA00023125"/>
    </source>
</evidence>